<dbReference type="Proteomes" id="UP000199413">
    <property type="component" value="Unassembled WGS sequence"/>
</dbReference>
<gene>
    <name evidence="3" type="ORF">GA0070624_1529</name>
</gene>
<accession>A0A1C6RMR2</accession>
<evidence type="ECO:0000259" key="2">
    <source>
        <dbReference type="Pfam" id="PF09990"/>
    </source>
</evidence>
<keyword evidence="4" id="KW-1185">Reference proteome</keyword>
<feature type="transmembrane region" description="Helical" evidence="1">
    <location>
        <begin position="42"/>
        <end position="60"/>
    </location>
</feature>
<sequence length="160" mass="17421">MFREINGLPGHVLVIHAVVVLVPLLALLSVAYGVLPPWRTRFGWAVAVLAVLTPIMTFVAKESGEELEAVLKGRGYPPEGLRKIQEHSEYGGTLLWFTIGLAVAALLLLVLTSGHERVRRLPSWPAPALTLVVAVLALFALVYVYKTGDTGARMVWSDIV</sequence>
<keyword evidence="1" id="KW-0812">Transmembrane</keyword>
<dbReference type="STRING" id="568872.GA0070624_1529"/>
<dbReference type="EMBL" id="FMHV01000002">
    <property type="protein sequence ID" value="SCL18442.1"/>
    <property type="molecule type" value="Genomic_DNA"/>
</dbReference>
<dbReference type="Pfam" id="PF09990">
    <property type="entry name" value="DUF2231"/>
    <property type="match status" value="1"/>
</dbReference>
<reference evidence="4" key="1">
    <citation type="submission" date="2016-06" db="EMBL/GenBank/DDBJ databases">
        <authorList>
            <person name="Varghese N."/>
            <person name="Submissions Spin"/>
        </authorList>
    </citation>
    <scope>NUCLEOTIDE SEQUENCE [LARGE SCALE GENOMIC DNA]</scope>
    <source>
        <strain evidence="4">DSM 45431</strain>
    </source>
</reference>
<feature type="transmembrane region" description="Helical" evidence="1">
    <location>
        <begin position="124"/>
        <end position="145"/>
    </location>
</feature>
<feature type="transmembrane region" description="Helical" evidence="1">
    <location>
        <begin position="94"/>
        <end position="112"/>
    </location>
</feature>
<keyword evidence="1" id="KW-0472">Membrane</keyword>
<feature type="transmembrane region" description="Helical" evidence="1">
    <location>
        <begin position="12"/>
        <end position="35"/>
    </location>
</feature>
<evidence type="ECO:0000256" key="1">
    <source>
        <dbReference type="SAM" id="Phobius"/>
    </source>
</evidence>
<evidence type="ECO:0000313" key="3">
    <source>
        <dbReference type="EMBL" id="SCL18442.1"/>
    </source>
</evidence>
<keyword evidence="1" id="KW-1133">Transmembrane helix</keyword>
<protein>
    <recommendedName>
        <fullName evidence="2">DUF2231 domain-containing protein</fullName>
    </recommendedName>
</protein>
<name>A0A1C6RMR2_9ACTN</name>
<dbReference type="InterPro" id="IPR019251">
    <property type="entry name" value="DUF2231_TM"/>
</dbReference>
<dbReference type="OrthoDB" id="4350867at2"/>
<evidence type="ECO:0000313" key="4">
    <source>
        <dbReference type="Proteomes" id="UP000199413"/>
    </source>
</evidence>
<organism evidence="3 4">
    <name type="scientific">Micromonospora rhizosphaerae</name>
    <dbReference type="NCBI Taxonomy" id="568872"/>
    <lineage>
        <taxon>Bacteria</taxon>
        <taxon>Bacillati</taxon>
        <taxon>Actinomycetota</taxon>
        <taxon>Actinomycetes</taxon>
        <taxon>Micromonosporales</taxon>
        <taxon>Micromonosporaceae</taxon>
        <taxon>Micromonospora</taxon>
    </lineage>
</organism>
<dbReference type="AlphaFoldDB" id="A0A1C6RMR2"/>
<dbReference type="RefSeq" id="WP_091348338.1">
    <property type="nucleotide sequence ID" value="NZ_FMHV01000002.1"/>
</dbReference>
<feature type="domain" description="DUF2231" evidence="2">
    <location>
        <begin position="7"/>
        <end position="158"/>
    </location>
</feature>
<proteinExistence type="predicted"/>